<gene>
    <name evidence="1" type="ORF">HPB47_012628</name>
</gene>
<dbReference type="Proteomes" id="UP000805193">
    <property type="component" value="Unassembled WGS sequence"/>
</dbReference>
<sequence length="114" mass="13212">MTSYENHFHGGSGHPSANYAADADRSRDRPFRCKYCARQFSLKGNMVSHERMHTRERPYSCTHCPRSFMWHSAFINHLRRHVGQLPFKCTLCTNTFVSRKSLAMHMAKSHPAEA</sequence>
<dbReference type="EMBL" id="JABSTQ010011542">
    <property type="protein sequence ID" value="KAG0410235.1"/>
    <property type="molecule type" value="Genomic_DNA"/>
</dbReference>
<organism evidence="1 2">
    <name type="scientific">Ixodes persulcatus</name>
    <name type="common">Taiga tick</name>
    <dbReference type="NCBI Taxonomy" id="34615"/>
    <lineage>
        <taxon>Eukaryota</taxon>
        <taxon>Metazoa</taxon>
        <taxon>Ecdysozoa</taxon>
        <taxon>Arthropoda</taxon>
        <taxon>Chelicerata</taxon>
        <taxon>Arachnida</taxon>
        <taxon>Acari</taxon>
        <taxon>Parasitiformes</taxon>
        <taxon>Ixodida</taxon>
        <taxon>Ixodoidea</taxon>
        <taxon>Ixodidae</taxon>
        <taxon>Ixodinae</taxon>
        <taxon>Ixodes</taxon>
    </lineage>
</organism>
<evidence type="ECO:0000313" key="2">
    <source>
        <dbReference type="Proteomes" id="UP000805193"/>
    </source>
</evidence>
<protein>
    <submittedName>
        <fullName evidence="1">Uncharacterized protein</fullName>
    </submittedName>
</protein>
<comment type="caution">
    <text evidence="1">The sequence shown here is derived from an EMBL/GenBank/DDBJ whole genome shotgun (WGS) entry which is preliminary data.</text>
</comment>
<accession>A0AC60NSY7</accession>
<reference evidence="1 2" key="1">
    <citation type="journal article" date="2020" name="Cell">
        <title>Large-Scale Comparative Analyses of Tick Genomes Elucidate Their Genetic Diversity and Vector Capacities.</title>
        <authorList>
            <consortium name="Tick Genome and Microbiome Consortium (TIGMIC)"/>
            <person name="Jia N."/>
            <person name="Wang J."/>
            <person name="Shi W."/>
            <person name="Du L."/>
            <person name="Sun Y."/>
            <person name="Zhan W."/>
            <person name="Jiang J.F."/>
            <person name="Wang Q."/>
            <person name="Zhang B."/>
            <person name="Ji P."/>
            <person name="Bell-Sakyi L."/>
            <person name="Cui X.M."/>
            <person name="Yuan T.T."/>
            <person name="Jiang B.G."/>
            <person name="Yang W.F."/>
            <person name="Lam T.T."/>
            <person name="Chang Q.C."/>
            <person name="Ding S.J."/>
            <person name="Wang X.J."/>
            <person name="Zhu J.G."/>
            <person name="Ruan X.D."/>
            <person name="Zhao L."/>
            <person name="Wei J.T."/>
            <person name="Ye R.Z."/>
            <person name="Que T.C."/>
            <person name="Du C.H."/>
            <person name="Zhou Y.H."/>
            <person name="Cheng J.X."/>
            <person name="Dai P.F."/>
            <person name="Guo W.B."/>
            <person name="Han X.H."/>
            <person name="Huang E.J."/>
            <person name="Li L.F."/>
            <person name="Wei W."/>
            <person name="Gao Y.C."/>
            <person name="Liu J.Z."/>
            <person name="Shao H.Z."/>
            <person name="Wang X."/>
            <person name="Wang C.C."/>
            <person name="Yang T.C."/>
            <person name="Huo Q.B."/>
            <person name="Li W."/>
            <person name="Chen H.Y."/>
            <person name="Chen S.E."/>
            <person name="Zhou L.G."/>
            <person name="Ni X.B."/>
            <person name="Tian J.H."/>
            <person name="Sheng Y."/>
            <person name="Liu T."/>
            <person name="Pan Y.S."/>
            <person name="Xia L.Y."/>
            <person name="Li J."/>
            <person name="Zhao F."/>
            <person name="Cao W.C."/>
        </authorList>
    </citation>
    <scope>NUCLEOTIDE SEQUENCE [LARGE SCALE GENOMIC DNA]</scope>
    <source>
        <strain evidence="1">Iper-2018</strain>
    </source>
</reference>
<evidence type="ECO:0000313" key="1">
    <source>
        <dbReference type="EMBL" id="KAG0410235.1"/>
    </source>
</evidence>
<name>A0AC60NSY7_IXOPE</name>
<proteinExistence type="predicted"/>
<keyword evidence="2" id="KW-1185">Reference proteome</keyword>